<dbReference type="InterPro" id="IPR015500">
    <property type="entry name" value="Peptidase_S8_subtilisin-rel"/>
</dbReference>
<feature type="domain" description="Peptidase S8/S53" evidence="12">
    <location>
        <begin position="45"/>
        <end position="328"/>
    </location>
</feature>
<dbReference type="Gene3D" id="3.40.50.200">
    <property type="entry name" value="Peptidase S8/S53 domain"/>
    <property type="match status" value="2"/>
</dbReference>
<evidence type="ECO:0000256" key="8">
    <source>
        <dbReference type="PIRSR" id="PIRSR615500-1"/>
    </source>
</evidence>
<keyword evidence="6 9" id="KW-0720">Serine protease</keyword>
<gene>
    <name evidence="14" type="ORF">GQ55_1G331600</name>
</gene>
<feature type="signal peptide" evidence="11">
    <location>
        <begin position="1"/>
        <end position="22"/>
    </location>
</feature>
<dbReference type="CDD" id="cd04852">
    <property type="entry name" value="Peptidases_S8_3"/>
    <property type="match status" value="1"/>
</dbReference>
<dbReference type="STRING" id="1504633.A0A2T7FA49"/>
<dbReference type="InterPro" id="IPR045051">
    <property type="entry name" value="SBT"/>
</dbReference>
<keyword evidence="5 9" id="KW-0378">Hydrolase</keyword>
<feature type="region of interest" description="Disordered" evidence="10">
    <location>
        <begin position="234"/>
        <end position="260"/>
    </location>
</feature>
<evidence type="ECO:0000259" key="13">
    <source>
        <dbReference type="Pfam" id="PF17766"/>
    </source>
</evidence>
<dbReference type="PANTHER" id="PTHR10795">
    <property type="entry name" value="PROPROTEIN CONVERTASE SUBTILISIN/KEXIN"/>
    <property type="match status" value="1"/>
</dbReference>
<organism evidence="14 15">
    <name type="scientific">Panicum hallii var. hallii</name>
    <dbReference type="NCBI Taxonomy" id="1504633"/>
    <lineage>
        <taxon>Eukaryota</taxon>
        <taxon>Viridiplantae</taxon>
        <taxon>Streptophyta</taxon>
        <taxon>Embryophyta</taxon>
        <taxon>Tracheophyta</taxon>
        <taxon>Spermatophyta</taxon>
        <taxon>Magnoliopsida</taxon>
        <taxon>Liliopsida</taxon>
        <taxon>Poales</taxon>
        <taxon>Poaceae</taxon>
        <taxon>PACMAD clade</taxon>
        <taxon>Panicoideae</taxon>
        <taxon>Panicodae</taxon>
        <taxon>Paniceae</taxon>
        <taxon>Panicinae</taxon>
        <taxon>Panicum</taxon>
        <taxon>Panicum sect. Panicum</taxon>
    </lineage>
</organism>
<dbReference type="Proteomes" id="UP000244336">
    <property type="component" value="Chromosome 1"/>
</dbReference>
<dbReference type="InterPro" id="IPR034197">
    <property type="entry name" value="Peptidases_S8_3"/>
</dbReference>
<accession>A0A2T7FA49</accession>
<keyword evidence="3 9" id="KW-0645">Protease</keyword>
<dbReference type="PRINTS" id="PR00723">
    <property type="entry name" value="SUBTILISIN"/>
</dbReference>
<dbReference type="InterPro" id="IPR000209">
    <property type="entry name" value="Peptidase_S8/S53_dom"/>
</dbReference>
<evidence type="ECO:0000256" key="11">
    <source>
        <dbReference type="SAM" id="SignalP"/>
    </source>
</evidence>
<feature type="chain" id="PRO_5015748605" description="Peptidase S8/S53 domain-containing protein" evidence="11">
    <location>
        <begin position="23"/>
        <end position="505"/>
    </location>
</feature>
<protein>
    <recommendedName>
        <fullName evidence="16">Peptidase S8/S53 domain-containing protein</fullName>
    </recommendedName>
</protein>
<dbReference type="OrthoDB" id="206201at2759"/>
<evidence type="ECO:0000256" key="6">
    <source>
        <dbReference type="ARBA" id="ARBA00022825"/>
    </source>
</evidence>
<evidence type="ECO:0000256" key="7">
    <source>
        <dbReference type="ARBA" id="ARBA00023180"/>
    </source>
</evidence>
<evidence type="ECO:0008006" key="16">
    <source>
        <dbReference type="Google" id="ProtNLM"/>
    </source>
</evidence>
<evidence type="ECO:0000313" key="15">
    <source>
        <dbReference type="Proteomes" id="UP000244336"/>
    </source>
</evidence>
<feature type="active site" description="Charge relay system" evidence="8 9">
    <location>
        <position position="292"/>
    </location>
</feature>
<keyword evidence="4 11" id="KW-0732">Signal</keyword>
<keyword evidence="15" id="KW-1185">Reference proteome</keyword>
<evidence type="ECO:0000259" key="12">
    <source>
        <dbReference type="Pfam" id="PF00082"/>
    </source>
</evidence>
<dbReference type="Pfam" id="PF00082">
    <property type="entry name" value="Peptidase_S8"/>
    <property type="match status" value="1"/>
</dbReference>
<evidence type="ECO:0000256" key="10">
    <source>
        <dbReference type="SAM" id="MobiDB-lite"/>
    </source>
</evidence>
<feature type="domain" description="Subtilisin-like protease fibronectin type-III" evidence="13">
    <location>
        <begin position="402"/>
        <end position="501"/>
    </location>
</feature>
<feature type="active site" description="Charge relay system" evidence="8 9">
    <location>
        <position position="54"/>
    </location>
</feature>
<dbReference type="Gene3D" id="2.60.40.2310">
    <property type="match status" value="1"/>
</dbReference>
<dbReference type="SUPFAM" id="SSF52743">
    <property type="entry name" value="Subtilisin-like"/>
    <property type="match status" value="1"/>
</dbReference>
<feature type="region of interest" description="Disordered" evidence="10">
    <location>
        <begin position="103"/>
        <end position="129"/>
    </location>
</feature>
<dbReference type="InterPro" id="IPR036852">
    <property type="entry name" value="Peptidase_S8/S53_dom_sf"/>
</dbReference>
<sequence length="505" mass="51779">MDPAKIALLFALSSALLPEAAAVPDDDTLTPSAQVGAVWKTSNMGEGVVIGVLDDGIDAGHPSFGDEGMPPPPARWRGRCKHPGVASCNNKLVGAREFTRHLRNPARRAPRAGTHGTHASSIAAGTPVRSADGGAVVSGVAPRAHLAFYQVCAGRGCTRSPIMHAVETALADGVDILSMSLGDDDGVGFHEDPVVAATFSAVMKGVFVCAAAGNKGPTPGSVANDAPWVLTVGASSESSPHPTNVAAFSSRGPSRNNGGVLKPDIVGPGVDILAAVPRSPRGPSFASLSGTSMSAPHLSGVAALIKSAHPTWSPAAIKSAIMTTADTSVADETGAPAGYFAMGAGLVNPAKAIDPGMVYDISPEEYIPYLCGLGYTDDQVNRIIYPAPAVHCADMENTEAKDLNTPSIMVALTADRPAVAVRRMVTNVGAAGSVYRADVSAPEGVSVTVIPGELQFDEVHQKASFTVTVERAPGVVLASDVLDAQIAWVSQEHAVRSPISISARF</sequence>
<evidence type="ECO:0000256" key="3">
    <source>
        <dbReference type="ARBA" id="ARBA00022670"/>
    </source>
</evidence>
<feature type="active site" description="Charge relay system" evidence="8 9">
    <location>
        <position position="115"/>
    </location>
</feature>
<proteinExistence type="inferred from homology"/>
<dbReference type="InterPro" id="IPR023827">
    <property type="entry name" value="Peptidase_S8_Asp-AS"/>
</dbReference>
<dbReference type="GO" id="GO:0005576">
    <property type="term" value="C:extracellular region"/>
    <property type="evidence" value="ECO:0007669"/>
    <property type="project" value="UniProtKB-SubCell"/>
</dbReference>
<dbReference type="PROSITE" id="PS00136">
    <property type="entry name" value="SUBTILASE_ASP"/>
    <property type="match status" value="1"/>
</dbReference>
<dbReference type="InterPro" id="IPR041469">
    <property type="entry name" value="Subtilisin-like_FN3"/>
</dbReference>
<dbReference type="Pfam" id="PF17766">
    <property type="entry name" value="fn3_6"/>
    <property type="match status" value="1"/>
</dbReference>
<comment type="subcellular location">
    <subcellularLocation>
        <location evidence="1">Secreted</location>
    </subcellularLocation>
</comment>
<reference evidence="14 15" key="1">
    <citation type="submission" date="2018-04" db="EMBL/GenBank/DDBJ databases">
        <title>WGS assembly of Panicum hallii var. hallii HAL2.</title>
        <authorList>
            <person name="Lovell J."/>
            <person name="Jenkins J."/>
            <person name="Lowry D."/>
            <person name="Mamidi S."/>
            <person name="Sreedasyam A."/>
            <person name="Weng X."/>
            <person name="Barry K."/>
            <person name="Bonette J."/>
            <person name="Campitelli B."/>
            <person name="Daum C."/>
            <person name="Gordon S."/>
            <person name="Gould B."/>
            <person name="Lipzen A."/>
            <person name="MacQueen A."/>
            <person name="Palacio-Mejia J."/>
            <person name="Plott C."/>
            <person name="Shakirov E."/>
            <person name="Shu S."/>
            <person name="Yoshinaga Y."/>
            <person name="Zane M."/>
            <person name="Rokhsar D."/>
            <person name="Grimwood J."/>
            <person name="Schmutz J."/>
            <person name="Juenger T."/>
        </authorList>
    </citation>
    <scope>NUCLEOTIDE SEQUENCE [LARGE SCALE GENOMIC DNA]</scope>
    <source>
        <strain evidence="15">cv. HAL2</strain>
    </source>
</reference>
<evidence type="ECO:0000256" key="5">
    <source>
        <dbReference type="ARBA" id="ARBA00022801"/>
    </source>
</evidence>
<evidence type="ECO:0000256" key="2">
    <source>
        <dbReference type="ARBA" id="ARBA00011073"/>
    </source>
</evidence>
<dbReference type="GO" id="GO:0004252">
    <property type="term" value="F:serine-type endopeptidase activity"/>
    <property type="evidence" value="ECO:0007669"/>
    <property type="project" value="UniProtKB-UniRule"/>
</dbReference>
<evidence type="ECO:0000256" key="4">
    <source>
        <dbReference type="ARBA" id="ARBA00022729"/>
    </source>
</evidence>
<dbReference type="PROSITE" id="PS51892">
    <property type="entry name" value="SUBTILASE"/>
    <property type="match status" value="1"/>
</dbReference>
<evidence type="ECO:0000313" key="14">
    <source>
        <dbReference type="EMBL" id="PUZ76955.1"/>
    </source>
</evidence>
<dbReference type="AlphaFoldDB" id="A0A2T7FA49"/>
<dbReference type="Gramene" id="PUZ76955">
    <property type="protein sequence ID" value="PUZ76955"/>
    <property type="gene ID" value="GQ55_1G331600"/>
</dbReference>
<name>A0A2T7FA49_9POAL</name>
<evidence type="ECO:0000256" key="1">
    <source>
        <dbReference type="ARBA" id="ARBA00004613"/>
    </source>
</evidence>
<keyword evidence="7" id="KW-0325">Glycoprotein</keyword>
<evidence type="ECO:0000256" key="9">
    <source>
        <dbReference type="PROSITE-ProRule" id="PRU01240"/>
    </source>
</evidence>
<dbReference type="GO" id="GO:0006508">
    <property type="term" value="P:proteolysis"/>
    <property type="evidence" value="ECO:0007669"/>
    <property type="project" value="UniProtKB-KW"/>
</dbReference>
<comment type="similarity">
    <text evidence="2 9">Belongs to the peptidase S8 family.</text>
</comment>
<dbReference type="EMBL" id="CM009749">
    <property type="protein sequence ID" value="PUZ76955.1"/>
    <property type="molecule type" value="Genomic_DNA"/>
</dbReference>